<evidence type="ECO:0000313" key="2">
    <source>
        <dbReference type="Proteomes" id="UP000516437"/>
    </source>
</evidence>
<reference evidence="1 2" key="1">
    <citation type="journal article" date="2019" name="Plant Biotechnol. J.">
        <title>The red bayberry genome and genetic basis of sex determination.</title>
        <authorList>
            <person name="Jia H.M."/>
            <person name="Jia H.J."/>
            <person name="Cai Q.L."/>
            <person name="Wang Y."/>
            <person name="Zhao H.B."/>
            <person name="Yang W.F."/>
            <person name="Wang G.Y."/>
            <person name="Li Y.H."/>
            <person name="Zhan D.L."/>
            <person name="Shen Y.T."/>
            <person name="Niu Q.F."/>
            <person name="Chang L."/>
            <person name="Qiu J."/>
            <person name="Zhao L."/>
            <person name="Xie H.B."/>
            <person name="Fu W.Y."/>
            <person name="Jin J."/>
            <person name="Li X.W."/>
            <person name="Jiao Y."/>
            <person name="Zhou C.C."/>
            <person name="Tu T."/>
            <person name="Chai C.Y."/>
            <person name="Gao J.L."/>
            <person name="Fan L.J."/>
            <person name="van de Weg E."/>
            <person name="Wang J.Y."/>
            <person name="Gao Z.S."/>
        </authorList>
    </citation>
    <scope>NUCLEOTIDE SEQUENCE [LARGE SCALE GENOMIC DNA]</scope>
    <source>
        <tissue evidence="1">Leaves</tissue>
    </source>
</reference>
<sequence length="116" mass="13205">MAFGDGSVVNWVPKILHPHQLIGIPLEHQHLFQIFVANAMDLLWAAINQLVYKGKRCNVRELAHRVHRLSWEHKAAWQNQLQPNQLKAWKHPPANIIKVNVDVAIIESYAGIAVIA</sequence>
<accession>A0A6A1W335</accession>
<keyword evidence="2" id="KW-1185">Reference proteome</keyword>
<name>A0A6A1W335_9ROSI</name>
<dbReference type="EMBL" id="RXIC02000021">
    <property type="protein sequence ID" value="KAB1219644.1"/>
    <property type="molecule type" value="Genomic_DNA"/>
</dbReference>
<dbReference type="Proteomes" id="UP000516437">
    <property type="component" value="Chromosome 3"/>
</dbReference>
<proteinExistence type="predicted"/>
<comment type="caution">
    <text evidence="1">The sequence shown here is derived from an EMBL/GenBank/DDBJ whole genome shotgun (WGS) entry which is preliminary data.</text>
</comment>
<protein>
    <submittedName>
        <fullName evidence="1">Uncharacterized protein</fullName>
    </submittedName>
</protein>
<dbReference type="OrthoDB" id="1166390at2759"/>
<dbReference type="AlphaFoldDB" id="A0A6A1W335"/>
<gene>
    <name evidence="1" type="ORF">CJ030_MR3G011096</name>
</gene>
<evidence type="ECO:0000313" key="1">
    <source>
        <dbReference type="EMBL" id="KAB1219644.1"/>
    </source>
</evidence>
<organism evidence="1 2">
    <name type="scientific">Morella rubra</name>
    <name type="common">Chinese bayberry</name>
    <dbReference type="NCBI Taxonomy" id="262757"/>
    <lineage>
        <taxon>Eukaryota</taxon>
        <taxon>Viridiplantae</taxon>
        <taxon>Streptophyta</taxon>
        <taxon>Embryophyta</taxon>
        <taxon>Tracheophyta</taxon>
        <taxon>Spermatophyta</taxon>
        <taxon>Magnoliopsida</taxon>
        <taxon>eudicotyledons</taxon>
        <taxon>Gunneridae</taxon>
        <taxon>Pentapetalae</taxon>
        <taxon>rosids</taxon>
        <taxon>fabids</taxon>
        <taxon>Fagales</taxon>
        <taxon>Myricaceae</taxon>
        <taxon>Morella</taxon>
    </lineage>
</organism>